<evidence type="ECO:0000256" key="3">
    <source>
        <dbReference type="ARBA" id="ARBA00022536"/>
    </source>
</evidence>
<dbReference type="SUPFAM" id="SSF82895">
    <property type="entry name" value="TSP-1 type 1 repeat"/>
    <property type="match status" value="1"/>
</dbReference>
<keyword evidence="7" id="KW-1015">Disulfide bond</keyword>
<keyword evidence="11" id="KW-1133">Transmembrane helix</keyword>
<keyword evidence="8" id="KW-0325">Glycoprotein</keyword>
<evidence type="ECO:0000256" key="7">
    <source>
        <dbReference type="ARBA" id="ARBA00023157"/>
    </source>
</evidence>
<evidence type="ECO:0000256" key="4">
    <source>
        <dbReference type="ARBA" id="ARBA00022729"/>
    </source>
</evidence>
<dbReference type="InterPro" id="IPR000742">
    <property type="entry name" value="EGF"/>
</dbReference>
<dbReference type="FunFam" id="2.20.100.10:FF:000001">
    <property type="entry name" value="semaphorin-5A isoform X1"/>
    <property type="match status" value="1"/>
</dbReference>
<dbReference type="InterPro" id="IPR000884">
    <property type="entry name" value="TSP1_rpt"/>
</dbReference>
<dbReference type="Pfam" id="PF14670">
    <property type="entry name" value="FXa_inhibition"/>
    <property type="match status" value="2"/>
</dbReference>
<dbReference type="PANTHER" id="PTHR24034:SF204">
    <property type="entry name" value="ADHESION G PROTEIN-COUPLED RECEPTOR E1"/>
    <property type="match status" value="1"/>
</dbReference>
<dbReference type="Proteomes" id="UP000515135">
    <property type="component" value="Unplaced"/>
</dbReference>
<feature type="domain" description="EGF-like" evidence="12">
    <location>
        <begin position="271"/>
        <end position="312"/>
    </location>
</feature>
<evidence type="ECO:0000256" key="6">
    <source>
        <dbReference type="ARBA" id="ARBA00022837"/>
    </source>
</evidence>
<dbReference type="PROSITE" id="PS01187">
    <property type="entry name" value="EGF_CA"/>
    <property type="match status" value="3"/>
</dbReference>
<evidence type="ECO:0000313" key="14">
    <source>
        <dbReference type="RefSeq" id="XP_019641794.1"/>
    </source>
</evidence>
<dbReference type="InterPro" id="IPR018097">
    <property type="entry name" value="EGF_Ca-bd_CS"/>
</dbReference>
<comment type="caution">
    <text evidence="9">Lacks conserved residue(s) required for the propagation of feature annotation.</text>
</comment>
<dbReference type="PANTHER" id="PTHR24034">
    <property type="entry name" value="EGF-LIKE DOMAIN-CONTAINING PROTEIN"/>
    <property type="match status" value="1"/>
</dbReference>
<dbReference type="PROSITE" id="PS01186">
    <property type="entry name" value="EGF_2"/>
    <property type="match status" value="6"/>
</dbReference>
<evidence type="ECO:0000256" key="9">
    <source>
        <dbReference type="PROSITE-ProRule" id="PRU00076"/>
    </source>
</evidence>
<protein>
    <submittedName>
        <fullName evidence="14">Fibrillin-2-like</fullName>
    </submittedName>
</protein>
<evidence type="ECO:0000259" key="12">
    <source>
        <dbReference type="PROSITE" id="PS50026"/>
    </source>
</evidence>
<feature type="domain" description="EGF-like" evidence="12">
    <location>
        <begin position="354"/>
        <end position="396"/>
    </location>
</feature>
<evidence type="ECO:0000256" key="11">
    <source>
        <dbReference type="SAM" id="Phobius"/>
    </source>
</evidence>
<dbReference type="Pfam" id="PF12662">
    <property type="entry name" value="cEGF"/>
    <property type="match status" value="1"/>
</dbReference>
<keyword evidence="5" id="KW-0677">Repeat</keyword>
<dbReference type="PROSITE" id="PS00010">
    <property type="entry name" value="ASX_HYDROXYL"/>
    <property type="match status" value="6"/>
</dbReference>
<dbReference type="InterPro" id="IPR050751">
    <property type="entry name" value="ECM_structural_protein"/>
</dbReference>
<dbReference type="InterPro" id="IPR009030">
    <property type="entry name" value="Growth_fac_rcpt_cys_sf"/>
</dbReference>
<keyword evidence="13" id="KW-1185">Reference proteome</keyword>
<keyword evidence="2" id="KW-0964">Secreted</keyword>
<dbReference type="InterPro" id="IPR001881">
    <property type="entry name" value="EGF-like_Ca-bd_dom"/>
</dbReference>
<dbReference type="FunFam" id="2.10.25.10:FF:000240">
    <property type="entry name" value="Vitamin K-dependent protein S"/>
    <property type="match status" value="3"/>
</dbReference>
<dbReference type="GO" id="GO:0005509">
    <property type="term" value="F:calcium ion binding"/>
    <property type="evidence" value="ECO:0007669"/>
    <property type="project" value="InterPro"/>
</dbReference>
<dbReference type="SMART" id="SM00179">
    <property type="entry name" value="EGF_CA"/>
    <property type="match status" value="9"/>
</dbReference>
<dbReference type="PROSITE" id="PS50026">
    <property type="entry name" value="EGF_3"/>
    <property type="match status" value="4"/>
</dbReference>
<accession>A0A6P5A6A8</accession>
<gene>
    <name evidence="14" type="primary">LOC109483246</name>
</gene>
<dbReference type="InterPro" id="IPR049883">
    <property type="entry name" value="NOTCH1_EGF-like"/>
</dbReference>
<dbReference type="KEGG" id="bbel:109483246"/>
<feature type="domain" description="EGF-like" evidence="12">
    <location>
        <begin position="442"/>
        <end position="481"/>
    </location>
</feature>
<feature type="region of interest" description="Disordered" evidence="10">
    <location>
        <begin position="756"/>
        <end position="778"/>
    </location>
</feature>
<evidence type="ECO:0000313" key="13">
    <source>
        <dbReference type="Proteomes" id="UP000515135"/>
    </source>
</evidence>
<dbReference type="AlphaFoldDB" id="A0A6P5A6A8"/>
<keyword evidence="4" id="KW-0732">Signal</keyword>
<name>A0A6P5A6A8_BRABE</name>
<sequence length="778" mass="84683">MCGSCPPGLVGNGETCEDVSECETGEHNCSQVCRNKAGGFTCHCFPGYQLDQDNNCIDINECLVYNGGCERSCINTPGSFHCSCGDGYRLGQDNATCVDYDKCEYVNTCTQRCINQIGYYTCACDEGFHLHTDGKTCLPDVPCSEENTCSLAPAGVCGQVGGQDRCSCTSGYSLHMDQATCIDIDECEEVDGVTLNQCDDLAMCVNTEGNYRCHCKGGYTTTEDGRTCEDVDECAADNGSCEQECHNTVGSYWCSCRHGYEIGPDGYSCIDKDECVLPEDNTCSSQAECINTVGGYTCRCLPGYEGDGLICADVDECSVGNGGCAGTCENTMGSLRCHCRRGMKLGANGRDCIDIDECSRPDLNVCRGVARCVNTLASYYCTCPEQYDLIRGRQCTIKSGYECMYPQRADCDHECVKRPGQGPDSCMCHEGYKLVNGKDCVDINECNVTSTSPCGENSRCVNTRGSFRCECSTSFNINDIDNMACTENNGHWGSWGQYHVCQKHCDYSAMTRRRHCNNPAPSFNGAPCRGSGTQTVLCAKSNCEVDWDADEKSVHVTFESMSALEWVQKEEEFRRLVVNAVNQYCEKAWNFAACCPTTPNGTRPGSGQLVSGSQVKFVPGFPMVFEEELELAVVVTPLKVNDLCSSWDESPHYHNIRPVPTFTHLDQDVLRAALSAHQESYDHEGMEGVMGSRVVKMTLGTGLLPDEPYPAGWMIGVIVVLSILGVGLVIGIVVAIMKHAIPNSLPYSNEWDIDSTSTSETDIGEAWPNPNVVGSSDT</sequence>
<evidence type="ECO:0000256" key="8">
    <source>
        <dbReference type="ARBA" id="ARBA00023180"/>
    </source>
</evidence>
<dbReference type="GO" id="GO:0005576">
    <property type="term" value="C:extracellular region"/>
    <property type="evidence" value="ECO:0007669"/>
    <property type="project" value="UniProtKB-SubCell"/>
</dbReference>
<dbReference type="InterPro" id="IPR026823">
    <property type="entry name" value="cEGF"/>
</dbReference>
<comment type="subcellular location">
    <subcellularLocation>
        <location evidence="1">Secreted</location>
    </subcellularLocation>
</comment>
<reference evidence="14" key="1">
    <citation type="submission" date="2025-08" db="UniProtKB">
        <authorList>
            <consortium name="RefSeq"/>
        </authorList>
    </citation>
    <scope>IDENTIFICATION</scope>
    <source>
        <tissue evidence="14">Gonad</tissue>
    </source>
</reference>
<evidence type="ECO:0000256" key="2">
    <source>
        <dbReference type="ARBA" id="ARBA00022525"/>
    </source>
</evidence>
<evidence type="ECO:0000256" key="10">
    <source>
        <dbReference type="SAM" id="MobiDB-lite"/>
    </source>
</evidence>
<dbReference type="RefSeq" id="XP_019641794.1">
    <property type="nucleotide sequence ID" value="XM_019786235.1"/>
</dbReference>
<evidence type="ECO:0000256" key="1">
    <source>
        <dbReference type="ARBA" id="ARBA00004613"/>
    </source>
</evidence>
<feature type="domain" description="EGF-like" evidence="12">
    <location>
        <begin position="183"/>
        <end position="229"/>
    </location>
</feature>
<dbReference type="SMART" id="SM00181">
    <property type="entry name" value="EGF"/>
    <property type="match status" value="11"/>
</dbReference>
<keyword evidence="11" id="KW-0812">Transmembrane</keyword>
<dbReference type="CDD" id="cd00054">
    <property type="entry name" value="EGF_CA"/>
    <property type="match status" value="4"/>
</dbReference>
<keyword evidence="3 9" id="KW-0245">EGF-like domain</keyword>
<dbReference type="InterPro" id="IPR024731">
    <property type="entry name" value="NELL2-like_EGF"/>
</dbReference>
<dbReference type="Pfam" id="PF07645">
    <property type="entry name" value="EGF_CA"/>
    <property type="match status" value="4"/>
</dbReference>
<feature type="transmembrane region" description="Helical" evidence="11">
    <location>
        <begin position="713"/>
        <end position="737"/>
    </location>
</feature>
<dbReference type="SUPFAM" id="SSF57184">
    <property type="entry name" value="Growth factor receptor domain"/>
    <property type="match status" value="5"/>
</dbReference>
<dbReference type="Pfam" id="PF12947">
    <property type="entry name" value="EGF_3"/>
    <property type="match status" value="1"/>
</dbReference>
<keyword evidence="11" id="KW-0472">Membrane</keyword>
<dbReference type="InterPro" id="IPR000152">
    <property type="entry name" value="EGF-type_Asp/Asn_hydroxyl_site"/>
</dbReference>
<dbReference type="GeneID" id="109483246"/>
<keyword evidence="6" id="KW-0106">Calcium</keyword>
<proteinExistence type="predicted"/>
<dbReference type="OrthoDB" id="10022113at2759"/>
<dbReference type="PROSITE" id="PS50092">
    <property type="entry name" value="TSP1"/>
    <property type="match status" value="1"/>
</dbReference>
<dbReference type="Gene3D" id="2.20.100.10">
    <property type="entry name" value="Thrombospondin type-1 (TSP1) repeat"/>
    <property type="match status" value="1"/>
</dbReference>
<dbReference type="InterPro" id="IPR036383">
    <property type="entry name" value="TSP1_rpt_sf"/>
</dbReference>
<dbReference type="FunFam" id="2.10.25.10:FF:000038">
    <property type="entry name" value="Fibrillin 2"/>
    <property type="match status" value="4"/>
</dbReference>
<evidence type="ECO:0000256" key="5">
    <source>
        <dbReference type="ARBA" id="ARBA00022737"/>
    </source>
</evidence>
<dbReference type="Gene3D" id="2.10.25.10">
    <property type="entry name" value="Laminin"/>
    <property type="match status" value="11"/>
</dbReference>
<organism evidence="13 14">
    <name type="scientific">Branchiostoma belcheri</name>
    <name type="common">Amphioxus</name>
    <dbReference type="NCBI Taxonomy" id="7741"/>
    <lineage>
        <taxon>Eukaryota</taxon>
        <taxon>Metazoa</taxon>
        <taxon>Chordata</taxon>
        <taxon>Cephalochordata</taxon>
        <taxon>Leptocardii</taxon>
        <taxon>Amphioxiformes</taxon>
        <taxon>Branchiostomatidae</taxon>
        <taxon>Branchiostoma</taxon>
    </lineage>
</organism>